<keyword evidence="1" id="KW-0812">Transmembrane</keyword>
<keyword evidence="3" id="KW-1185">Reference proteome</keyword>
<proteinExistence type="predicted"/>
<feature type="transmembrane region" description="Helical" evidence="1">
    <location>
        <begin position="34"/>
        <end position="54"/>
    </location>
</feature>
<sequence length="319" mass="33265">MSPAEWAFLGATALWNAILLYTATPQGGVFERRLCCAACPVACVLYLALGQLALGGGACYGRAALAANDEDTEVAATVPCALFGALFAQSVVQCAVARARPAKGRVAEAAAWPCAGVQALTLLYYVVERSDAACLVMAPPFLANMSSVTARPLHLVLWTCSVSAQVLAIYSVERELSARMPRPPPTNARRDCCAALVAVQVMCWCSALLDARAPGATGYGLALAALSCAAFYALLAKGVRGPLARGAAAARRGKDERIAAQLERAAVFFTVAWHGFPLVWGAGVLGVVGDARVRLGYVLCDVVAKFLPASIYVSLAVDP</sequence>
<evidence type="ECO:0000256" key="1">
    <source>
        <dbReference type="SAM" id="Phobius"/>
    </source>
</evidence>
<gene>
    <name evidence="2" type="ORF">PECAL_4P11020</name>
</gene>
<feature type="transmembrane region" description="Helical" evidence="1">
    <location>
        <begin position="295"/>
        <end position="317"/>
    </location>
</feature>
<comment type="caution">
    <text evidence="2">The sequence shown here is derived from an EMBL/GenBank/DDBJ whole genome shotgun (WGS) entry which is preliminary data.</text>
</comment>
<dbReference type="EMBL" id="CAKKNE010000004">
    <property type="protein sequence ID" value="CAH0373861.1"/>
    <property type="molecule type" value="Genomic_DNA"/>
</dbReference>
<feature type="transmembrane region" description="Helical" evidence="1">
    <location>
        <begin position="266"/>
        <end position="289"/>
    </location>
</feature>
<evidence type="ECO:0000313" key="3">
    <source>
        <dbReference type="Proteomes" id="UP000789595"/>
    </source>
</evidence>
<feature type="transmembrane region" description="Helical" evidence="1">
    <location>
        <begin position="74"/>
        <end position="97"/>
    </location>
</feature>
<protein>
    <submittedName>
        <fullName evidence="2">Uncharacterized protein</fullName>
    </submittedName>
</protein>
<dbReference type="AlphaFoldDB" id="A0A8J2SSI8"/>
<keyword evidence="1" id="KW-0472">Membrane</keyword>
<feature type="transmembrane region" description="Helical" evidence="1">
    <location>
        <begin position="215"/>
        <end position="235"/>
    </location>
</feature>
<name>A0A8J2SSI8_9STRA</name>
<feature type="transmembrane region" description="Helical" evidence="1">
    <location>
        <begin position="6"/>
        <end position="22"/>
    </location>
</feature>
<reference evidence="2" key="1">
    <citation type="submission" date="2021-11" db="EMBL/GenBank/DDBJ databases">
        <authorList>
            <consortium name="Genoscope - CEA"/>
            <person name="William W."/>
        </authorList>
    </citation>
    <scope>NUCLEOTIDE SEQUENCE</scope>
</reference>
<keyword evidence="1" id="KW-1133">Transmembrane helix</keyword>
<dbReference type="SUPFAM" id="SSF81321">
    <property type="entry name" value="Family A G protein-coupled receptor-like"/>
    <property type="match status" value="1"/>
</dbReference>
<accession>A0A8J2SSI8</accession>
<evidence type="ECO:0000313" key="2">
    <source>
        <dbReference type="EMBL" id="CAH0373861.1"/>
    </source>
</evidence>
<dbReference type="Gene3D" id="1.20.1070.10">
    <property type="entry name" value="Rhodopsin 7-helix transmembrane proteins"/>
    <property type="match status" value="1"/>
</dbReference>
<dbReference type="Proteomes" id="UP000789595">
    <property type="component" value="Unassembled WGS sequence"/>
</dbReference>
<organism evidence="2 3">
    <name type="scientific">Pelagomonas calceolata</name>
    <dbReference type="NCBI Taxonomy" id="35677"/>
    <lineage>
        <taxon>Eukaryota</taxon>
        <taxon>Sar</taxon>
        <taxon>Stramenopiles</taxon>
        <taxon>Ochrophyta</taxon>
        <taxon>Pelagophyceae</taxon>
        <taxon>Pelagomonadales</taxon>
        <taxon>Pelagomonadaceae</taxon>
        <taxon>Pelagomonas</taxon>
    </lineage>
</organism>